<dbReference type="PANTHER" id="PTHR21562:SF67">
    <property type="entry name" value="PECTIN ACETYLESTERASE"/>
    <property type="match status" value="1"/>
</dbReference>
<name>A0A7S3U2D8_EMIHU</name>
<organism evidence="2">
    <name type="scientific">Emiliania huxleyi</name>
    <name type="common">Coccolithophore</name>
    <name type="synonym">Pontosphaera huxleyi</name>
    <dbReference type="NCBI Taxonomy" id="2903"/>
    <lineage>
        <taxon>Eukaryota</taxon>
        <taxon>Haptista</taxon>
        <taxon>Haptophyta</taxon>
        <taxon>Prymnesiophyceae</taxon>
        <taxon>Isochrysidales</taxon>
        <taxon>Noelaerhabdaceae</taxon>
        <taxon>Emiliania</taxon>
    </lineage>
</organism>
<dbReference type="GO" id="GO:0016787">
    <property type="term" value="F:hydrolase activity"/>
    <property type="evidence" value="ECO:0007669"/>
    <property type="project" value="InterPro"/>
</dbReference>
<sequence length="414" mass="44108">MPSERRQVWLTLLSIALAAGLEDGSAPFYAALTAAVDVANSTGVLVKLKAAAETVGARCLDGTPGAYYIRKGAGTGANKWYIHHQGGGWCESLDDCLRRSKGGLGSSTGYAPTTSGMGGGYFSPLPSVNPMMYNWNSVYLQYCDGGSFSGNNDTVTVHKNTSLYFRGKRIREASYASLLASGLTNATDVVISGCSAGGLATFLHTDQWCDALAADAPSAKCVGLPDSGFFLDYQSTQAPGRAEASSRRRLTTLPGDYHAGLKWCFEAFNATAGVNQDCIAAHGTGGFATDSPPYLCMFAEHTAVFTHTPIFALQSEYDSWQSGHVLHPGDSVQLLGDNLTKRIGGNLVGPHPSSGAFLDSCHHHCGSWNDIRIDGQLVSEAFAQWYDAVGTKGKKPKRIWKQGQAYPCDRCCKP</sequence>
<evidence type="ECO:0000313" key="2">
    <source>
        <dbReference type="EMBL" id="CAE0600668.1"/>
    </source>
</evidence>
<keyword evidence="1" id="KW-0732">Signal</keyword>
<dbReference type="AlphaFoldDB" id="A0A7S3U2D8"/>
<feature type="chain" id="PRO_5030576260" description="Pectin acetylesterase" evidence="1">
    <location>
        <begin position="21"/>
        <end position="414"/>
    </location>
</feature>
<proteinExistence type="predicted"/>
<accession>A0A7S3U2D8</accession>
<dbReference type="InterPro" id="IPR004963">
    <property type="entry name" value="PAE/NOTUM"/>
</dbReference>
<gene>
    <name evidence="2" type="ORF">EHUX00137_LOCUS47808</name>
</gene>
<dbReference type="Pfam" id="PF03283">
    <property type="entry name" value="PAE"/>
    <property type="match status" value="1"/>
</dbReference>
<evidence type="ECO:0008006" key="3">
    <source>
        <dbReference type="Google" id="ProtNLM"/>
    </source>
</evidence>
<protein>
    <recommendedName>
        <fullName evidence="3">Pectin acetylesterase</fullName>
    </recommendedName>
</protein>
<dbReference type="EMBL" id="HBIR01061582">
    <property type="protein sequence ID" value="CAE0600668.1"/>
    <property type="molecule type" value="Transcribed_RNA"/>
</dbReference>
<feature type="signal peptide" evidence="1">
    <location>
        <begin position="1"/>
        <end position="20"/>
    </location>
</feature>
<reference evidence="2" key="1">
    <citation type="submission" date="2021-01" db="EMBL/GenBank/DDBJ databases">
        <authorList>
            <person name="Corre E."/>
            <person name="Pelletier E."/>
            <person name="Niang G."/>
            <person name="Scheremetjew M."/>
            <person name="Finn R."/>
            <person name="Kale V."/>
            <person name="Holt S."/>
            <person name="Cochrane G."/>
            <person name="Meng A."/>
            <person name="Brown T."/>
            <person name="Cohen L."/>
        </authorList>
    </citation>
    <scope>NUCLEOTIDE SEQUENCE</scope>
    <source>
        <strain evidence="2">379</strain>
    </source>
</reference>
<dbReference type="PANTHER" id="PTHR21562">
    <property type="entry name" value="NOTUM-RELATED"/>
    <property type="match status" value="1"/>
</dbReference>
<evidence type="ECO:0000256" key="1">
    <source>
        <dbReference type="SAM" id="SignalP"/>
    </source>
</evidence>